<evidence type="ECO:0000256" key="4">
    <source>
        <dbReference type="ARBA" id="ARBA00022741"/>
    </source>
</evidence>
<comment type="pathway">
    <text evidence="8">Purine metabolism; IMP biosynthesis via de novo pathway; 5-amino-1-(5-phospho-D-ribosyl)imidazole from N(2)-formyl-N(1)-(5-phospho-D-ribosyl)glycinamide: step 1/2.</text>
</comment>
<evidence type="ECO:0000256" key="2">
    <source>
        <dbReference type="ARBA" id="ARBA00022598"/>
    </source>
</evidence>
<feature type="binding site" evidence="8">
    <location>
        <position position="540"/>
    </location>
    <ligand>
        <name>ATP</name>
        <dbReference type="ChEBI" id="CHEBI:30616"/>
    </ligand>
</feature>
<evidence type="ECO:0000259" key="9">
    <source>
        <dbReference type="Pfam" id="PF00586"/>
    </source>
</evidence>
<feature type="domain" description="PurM-like C-terminal" evidence="10">
    <location>
        <begin position="578"/>
        <end position="719"/>
    </location>
</feature>
<feature type="domain" description="PurM-like N-terminal" evidence="9">
    <location>
        <begin position="82"/>
        <end position="196"/>
    </location>
</feature>
<dbReference type="FunFam" id="3.30.1330.10:FF:000004">
    <property type="entry name" value="Phosphoribosylformylglycinamidine synthase subunit PurL"/>
    <property type="match status" value="1"/>
</dbReference>
<dbReference type="PIRSF" id="PIRSF001587">
    <property type="entry name" value="FGAM_synthase_II"/>
    <property type="match status" value="1"/>
</dbReference>
<feature type="domain" description="Phosphoribosylformylglycinamidine synthase linker" evidence="11">
    <location>
        <begin position="16"/>
        <end position="53"/>
    </location>
</feature>
<comment type="function">
    <text evidence="8">Part of the phosphoribosylformylglycinamidine synthase complex involved in the purines biosynthetic pathway. Catalyzes the ATP-dependent conversion of formylglycinamide ribonucleotide (FGAR) and glutamine to yield formylglycinamidine ribonucleotide (FGAM) and glutamate. The FGAM synthase complex is composed of three subunits. PurQ produces an ammonia molecule by converting glutamine to glutamate. PurL transfers the ammonia molecule to FGAR to form FGAM in an ATP-dependent manner. PurS interacts with PurQ and PurL and is thought to assist in the transfer of the ammonia molecule from PurQ to PurL.</text>
</comment>
<dbReference type="Pfam" id="PF02769">
    <property type="entry name" value="AIRS_C"/>
    <property type="match status" value="2"/>
</dbReference>
<dbReference type="AlphaFoldDB" id="A0A1G1KWC1"/>
<feature type="binding site" evidence="8">
    <location>
        <position position="503"/>
    </location>
    <ligand>
        <name>ATP</name>
        <dbReference type="ChEBI" id="CHEBI:30616"/>
    </ligand>
</feature>
<dbReference type="SUPFAM" id="SSF56042">
    <property type="entry name" value="PurM C-terminal domain-like"/>
    <property type="match status" value="2"/>
</dbReference>
<dbReference type="PANTHER" id="PTHR43555:SF1">
    <property type="entry name" value="PHOSPHORIBOSYLFORMYLGLYCINAMIDINE SYNTHASE SUBUNIT PURL"/>
    <property type="match status" value="1"/>
</dbReference>
<dbReference type="Gene3D" id="3.90.650.10">
    <property type="entry name" value="PurM-like C-terminal domain"/>
    <property type="match status" value="2"/>
</dbReference>
<feature type="binding site" evidence="8">
    <location>
        <position position="543"/>
    </location>
    <ligand>
        <name>substrate</name>
    </ligand>
</feature>
<evidence type="ECO:0000259" key="11">
    <source>
        <dbReference type="Pfam" id="PF18072"/>
    </source>
</evidence>
<dbReference type="GO" id="GO:0004642">
    <property type="term" value="F:phosphoribosylformylglycinamidine synthase activity"/>
    <property type="evidence" value="ECO:0007669"/>
    <property type="project" value="UniProtKB-UniRule"/>
</dbReference>
<dbReference type="Pfam" id="PF18072">
    <property type="entry name" value="FGAR-AT_linker"/>
    <property type="match status" value="1"/>
</dbReference>
<gene>
    <name evidence="8" type="primary">purL</name>
    <name evidence="12" type="ORF">A3G33_08715</name>
</gene>
<dbReference type="InterPro" id="IPR036676">
    <property type="entry name" value="PurM-like_C_sf"/>
</dbReference>
<feature type="binding site" evidence="8">
    <location>
        <position position="98"/>
    </location>
    <ligand>
        <name>ATP</name>
        <dbReference type="ChEBI" id="CHEBI:30616"/>
    </ligand>
</feature>
<protein>
    <recommendedName>
        <fullName evidence="8">Phosphoribosylformylglycinamidine synthase subunit PurL</fullName>
        <shortName evidence="8">FGAM synthase</shortName>
        <ecNumber evidence="8">6.3.5.3</ecNumber>
    </recommendedName>
    <alternativeName>
        <fullName evidence="8">Formylglycinamide ribonucleotide amidotransferase subunit II</fullName>
        <shortName evidence="8">FGAR amidotransferase II</shortName>
        <shortName evidence="8">FGAR-AT II</shortName>
    </alternativeName>
    <alternativeName>
        <fullName evidence="8">Glutamine amidotransferase PurL</fullName>
    </alternativeName>
    <alternativeName>
        <fullName evidence="8">Phosphoribosylformylglycinamidine synthase subunit II</fullName>
    </alternativeName>
</protein>
<comment type="subcellular location">
    <subcellularLocation>
        <location evidence="8">Cytoplasm</location>
    </subcellularLocation>
</comment>
<dbReference type="EMBL" id="MHFR01000043">
    <property type="protein sequence ID" value="OGW97246.1"/>
    <property type="molecule type" value="Genomic_DNA"/>
</dbReference>
<feature type="binding site" evidence="8">
    <location>
        <position position="247"/>
    </location>
    <ligand>
        <name>substrate</name>
    </ligand>
</feature>
<feature type="binding site" evidence="8">
    <location>
        <begin position="319"/>
        <end position="321"/>
    </location>
    <ligand>
        <name>substrate</name>
    </ligand>
</feature>
<dbReference type="PANTHER" id="PTHR43555">
    <property type="entry name" value="PHOSPHORIBOSYLFORMYLGLYCINAMIDINE SYNTHASE SUBUNIT PURL"/>
    <property type="match status" value="1"/>
</dbReference>
<name>A0A1G1KWC1_9BACT</name>
<accession>A0A1G1KWC1</accession>
<dbReference type="HAMAP" id="MF_00420">
    <property type="entry name" value="PurL_2"/>
    <property type="match status" value="1"/>
</dbReference>
<dbReference type="InterPro" id="IPR041609">
    <property type="entry name" value="PurL_linker"/>
</dbReference>
<feature type="domain" description="PurM-like C-terminal" evidence="10">
    <location>
        <begin position="209"/>
        <end position="361"/>
    </location>
</feature>
<comment type="caution">
    <text evidence="8">Lacks conserved residue(s) required for the propagation of feature annotation.</text>
</comment>
<feature type="binding site" evidence="8">
    <location>
        <position position="123"/>
    </location>
    <ligand>
        <name>substrate</name>
    </ligand>
</feature>
<evidence type="ECO:0000313" key="12">
    <source>
        <dbReference type="EMBL" id="OGW97246.1"/>
    </source>
</evidence>
<keyword evidence="7 8" id="KW-0460">Magnesium</keyword>
<dbReference type="SUPFAM" id="SSF55326">
    <property type="entry name" value="PurM N-terminal domain-like"/>
    <property type="match status" value="2"/>
</dbReference>
<dbReference type="NCBIfam" id="NF002290">
    <property type="entry name" value="PRK01213.1"/>
    <property type="match status" value="1"/>
</dbReference>
<comment type="catalytic activity">
    <reaction evidence="8">
        <text>N(2)-formyl-N(1)-(5-phospho-beta-D-ribosyl)glycinamide + L-glutamine + ATP + H2O = 2-formamido-N(1)-(5-O-phospho-beta-D-ribosyl)acetamidine + L-glutamate + ADP + phosphate + H(+)</text>
        <dbReference type="Rhea" id="RHEA:17129"/>
        <dbReference type="ChEBI" id="CHEBI:15377"/>
        <dbReference type="ChEBI" id="CHEBI:15378"/>
        <dbReference type="ChEBI" id="CHEBI:29985"/>
        <dbReference type="ChEBI" id="CHEBI:30616"/>
        <dbReference type="ChEBI" id="CHEBI:43474"/>
        <dbReference type="ChEBI" id="CHEBI:58359"/>
        <dbReference type="ChEBI" id="CHEBI:147286"/>
        <dbReference type="ChEBI" id="CHEBI:147287"/>
        <dbReference type="ChEBI" id="CHEBI:456216"/>
        <dbReference type="EC" id="6.3.5.3"/>
    </reaction>
</comment>
<dbReference type="Proteomes" id="UP000178187">
    <property type="component" value="Unassembled WGS sequence"/>
</dbReference>
<keyword evidence="4 8" id="KW-0547">Nucleotide-binding</keyword>
<dbReference type="CDD" id="cd02203">
    <property type="entry name" value="PurL_repeat1"/>
    <property type="match status" value="1"/>
</dbReference>
<dbReference type="EC" id="6.3.5.3" evidence="8"/>
<organism evidence="12 13">
    <name type="scientific">Candidatus Danuiimicrobium aquiferis</name>
    <dbReference type="NCBI Taxonomy" id="1801832"/>
    <lineage>
        <taxon>Bacteria</taxon>
        <taxon>Pseudomonadati</taxon>
        <taxon>Candidatus Omnitrophota</taxon>
        <taxon>Candidatus Danuiimicrobium</taxon>
    </lineage>
</organism>
<comment type="subunit">
    <text evidence="8">Monomer. Part of the FGAM synthase complex composed of 1 PurL, 1 PurQ and 2 PurS subunits.</text>
</comment>
<comment type="caution">
    <text evidence="12">The sequence shown here is derived from an EMBL/GenBank/DDBJ whole genome shotgun (WGS) entry which is preliminary data.</text>
</comment>
<dbReference type="NCBIfam" id="TIGR01736">
    <property type="entry name" value="FGAM_synth_II"/>
    <property type="match status" value="1"/>
</dbReference>
<dbReference type="GO" id="GO:0000287">
    <property type="term" value="F:magnesium ion binding"/>
    <property type="evidence" value="ECO:0007669"/>
    <property type="project" value="UniProtKB-UniRule"/>
</dbReference>
<dbReference type="Pfam" id="PF00586">
    <property type="entry name" value="AIRS"/>
    <property type="match status" value="2"/>
</dbReference>
<feature type="domain" description="PurM-like N-terminal" evidence="9">
    <location>
        <begin position="446"/>
        <end position="565"/>
    </location>
</feature>
<dbReference type="InterPro" id="IPR036921">
    <property type="entry name" value="PurM-like_N_sf"/>
</dbReference>
<dbReference type="InterPro" id="IPR010074">
    <property type="entry name" value="PRibForGlyAmidine_synth_PurL"/>
</dbReference>
<keyword evidence="1 8" id="KW-0963">Cytoplasm</keyword>
<evidence type="ECO:0000259" key="10">
    <source>
        <dbReference type="Pfam" id="PF02769"/>
    </source>
</evidence>
<keyword evidence="6 8" id="KW-0067">ATP-binding</keyword>
<feature type="binding site" evidence="8">
    <location>
        <position position="541"/>
    </location>
    <ligand>
        <name>Mg(2+)</name>
        <dbReference type="ChEBI" id="CHEBI:18420"/>
        <label>1</label>
    </ligand>
</feature>
<feature type="active site" evidence="8">
    <location>
        <position position="49"/>
    </location>
</feature>
<dbReference type="GO" id="GO:0005737">
    <property type="term" value="C:cytoplasm"/>
    <property type="evidence" value="ECO:0007669"/>
    <property type="project" value="UniProtKB-SubCell"/>
</dbReference>
<evidence type="ECO:0000256" key="1">
    <source>
        <dbReference type="ARBA" id="ARBA00022490"/>
    </source>
</evidence>
<evidence type="ECO:0000313" key="13">
    <source>
        <dbReference type="Proteomes" id="UP000178187"/>
    </source>
</evidence>
<reference evidence="12 13" key="1">
    <citation type="journal article" date="2016" name="Nat. Commun.">
        <title>Thousands of microbial genomes shed light on interconnected biogeochemical processes in an aquifer system.</title>
        <authorList>
            <person name="Anantharaman K."/>
            <person name="Brown C.T."/>
            <person name="Hug L.A."/>
            <person name="Sharon I."/>
            <person name="Castelle C.J."/>
            <person name="Probst A.J."/>
            <person name="Thomas B.C."/>
            <person name="Singh A."/>
            <person name="Wilkins M.J."/>
            <person name="Karaoz U."/>
            <person name="Brodie E.L."/>
            <person name="Williams K.H."/>
            <person name="Hubbard S.S."/>
            <person name="Banfield J.F."/>
        </authorList>
    </citation>
    <scope>NUCLEOTIDE SEQUENCE [LARGE SCALE GENOMIC DNA]</scope>
</reference>
<keyword evidence="5 8" id="KW-0658">Purine biosynthesis</keyword>
<feature type="active site" description="Proton acceptor" evidence="8">
    <location>
        <position position="102"/>
    </location>
</feature>
<feature type="binding site" evidence="8">
    <location>
        <position position="275"/>
    </location>
    <ligand>
        <name>Mg(2+)</name>
        <dbReference type="ChEBI" id="CHEBI:18420"/>
        <label>2</label>
    </ligand>
</feature>
<evidence type="ECO:0000256" key="6">
    <source>
        <dbReference type="ARBA" id="ARBA00022840"/>
    </source>
</evidence>
<feature type="binding site" evidence="8">
    <location>
        <position position="100"/>
    </location>
    <ligand>
        <name>Mg(2+)</name>
        <dbReference type="ChEBI" id="CHEBI:18420"/>
        <label>1</label>
    </ligand>
</feature>
<feature type="binding site" evidence="8">
    <location>
        <position position="52"/>
    </location>
    <ligand>
        <name>ATP</name>
        <dbReference type="ChEBI" id="CHEBI:30616"/>
    </ligand>
</feature>
<dbReference type="InterPro" id="IPR010918">
    <property type="entry name" value="PurM-like_C_dom"/>
</dbReference>
<dbReference type="Gene3D" id="3.30.1330.10">
    <property type="entry name" value="PurM-like, N-terminal domain"/>
    <property type="match status" value="2"/>
</dbReference>
<dbReference type="GO" id="GO:0005524">
    <property type="term" value="F:ATP binding"/>
    <property type="evidence" value="ECO:0007669"/>
    <property type="project" value="UniProtKB-UniRule"/>
</dbReference>
<feature type="binding site" evidence="8">
    <location>
        <begin position="101"/>
        <end position="104"/>
    </location>
    <ligand>
        <name>substrate</name>
    </ligand>
</feature>
<dbReference type="CDD" id="cd02204">
    <property type="entry name" value="PurL_repeat2"/>
    <property type="match status" value="1"/>
</dbReference>
<keyword evidence="2 8" id="KW-0436">Ligase</keyword>
<evidence type="ECO:0000256" key="3">
    <source>
        <dbReference type="ARBA" id="ARBA00022723"/>
    </source>
</evidence>
<evidence type="ECO:0000256" key="8">
    <source>
        <dbReference type="HAMAP-Rule" id="MF_00420"/>
    </source>
</evidence>
<dbReference type="InterPro" id="IPR016188">
    <property type="entry name" value="PurM-like_N"/>
</dbReference>
<dbReference type="GO" id="GO:0006189">
    <property type="term" value="P:'de novo' IMP biosynthetic process"/>
    <property type="evidence" value="ECO:0007669"/>
    <property type="project" value="UniProtKB-UniRule"/>
</dbReference>
<comment type="similarity">
    <text evidence="8">Belongs to the FGAMS family.</text>
</comment>
<keyword evidence="3 8" id="KW-0479">Metal-binding</keyword>
<feature type="binding site" evidence="8">
    <location>
        <position position="124"/>
    </location>
    <ligand>
        <name>Mg(2+)</name>
        <dbReference type="ChEBI" id="CHEBI:18420"/>
        <label>2</label>
    </ligand>
</feature>
<evidence type="ECO:0000256" key="5">
    <source>
        <dbReference type="ARBA" id="ARBA00022755"/>
    </source>
</evidence>
<dbReference type="UniPathway" id="UPA00074">
    <property type="reaction ID" value="UER00128"/>
</dbReference>
<sequence>MTISEPKVTKELIERHGITPEEYDYICKILGREPNFTELGIFSVMWSEHCSYKNSKPVLKKLTKTTIAACPNSLLLVKPGDENAGVIDIGDGLAICFKIESHNHPSAIEPFQGAATGVGGIIRDIFTMGARPILCMDSLRFGKLDEKINKHLLRGVVAGIAHYGNCIGLPTVGGEIYFDESYEGNCLVNALCLGLMKKEDMIKGSAKGAGNPVYYVGATTGRDGLGGAAFASRELTEESKEDRPAVQVGDPFLEKLLLEACLELKKTGAIVGMQDMGAAGLTCSTCETASRGSTGIEIDLVKVPKRETGMVPYEIMLSESQERMLVIVEKGKEKIVEAIFEKWDLHAVKIGEVRDGHLMKVYENGRLVAEIPARALAEDGLIYNRESTVPGYLKEMQQLDLNSIAEPADFNQVLLKLLDDPSIASKAWIYEQYDHMVRTDTVFLPGHDAALVRVKGTKKGIALATDCNGLYCYLDPYEGGKIAVAESARNVVCSGAKPIAITNCLNFGNPMKPDIFWQFQKCVEGMTDACCVFQTPVTGGNVSFYNESPKGAIYPTPTIGMLGLMENIESRIPSFFQKAGDTIYLLGETLNEIGASQYLLNVHGLKQGLPPRLDLKKEKALHEMILSGAQEKTFVSCHDLSDGGLAVAVAECLFGKIGHPLGARIDFEFGENLRRDALLFGETQSRVLVSVETKNEKFLEALATEHGVPFYKLGKVTENRLKIDSFIDIDSTQLEQVYRQAIPRRMS</sequence>
<proteinExistence type="inferred from homology"/>
<evidence type="ECO:0000256" key="7">
    <source>
        <dbReference type="ARBA" id="ARBA00022842"/>
    </source>
</evidence>